<proteinExistence type="predicted"/>
<evidence type="ECO:0000256" key="3">
    <source>
        <dbReference type="SAM" id="Phobius"/>
    </source>
</evidence>
<dbReference type="InterPro" id="IPR026961">
    <property type="entry name" value="PGG_dom"/>
</dbReference>
<feature type="compositionally biased region" description="Polar residues" evidence="2">
    <location>
        <begin position="457"/>
        <end position="473"/>
    </location>
</feature>
<dbReference type="AlphaFoldDB" id="A0AB32W2A4"/>
<dbReference type="Pfam" id="PF12796">
    <property type="entry name" value="Ank_2"/>
    <property type="match status" value="2"/>
</dbReference>
<feature type="transmembrane region" description="Helical" evidence="3">
    <location>
        <begin position="282"/>
        <end position="302"/>
    </location>
</feature>
<dbReference type="InterPro" id="IPR036770">
    <property type="entry name" value="Ankyrin_rpt-contain_sf"/>
</dbReference>
<feature type="region of interest" description="Disordered" evidence="2">
    <location>
        <begin position="454"/>
        <end position="473"/>
    </location>
</feature>
<evidence type="ECO:0000313" key="5">
    <source>
        <dbReference type="Proteomes" id="UP000694886"/>
    </source>
</evidence>
<dbReference type="KEGG" id="tcc:18606165"/>
<dbReference type="PROSITE" id="PS50088">
    <property type="entry name" value="ANK_REPEAT"/>
    <property type="match status" value="1"/>
</dbReference>
<keyword evidence="3" id="KW-0812">Transmembrane</keyword>
<name>A0AB32W2A4_THECC</name>
<dbReference type="Gene3D" id="1.25.40.20">
    <property type="entry name" value="Ankyrin repeat-containing domain"/>
    <property type="match status" value="1"/>
</dbReference>
<feature type="domain" description="PGG" evidence="4">
    <location>
        <begin position="280"/>
        <end position="398"/>
    </location>
</feature>
<keyword evidence="3" id="KW-0472">Membrane</keyword>
<reference evidence="5" key="1">
    <citation type="journal article" date="1997" name="Nucleic Acids Res.">
        <title>tRNAscan-SE: a program for improved detection of transfer RNA genes in genomic sequence.</title>
        <authorList>
            <person name="Lowe T.M."/>
            <person name="Eddy S.R."/>
        </authorList>
    </citation>
    <scope>NUCLEOTIDE SEQUENCE [LARGE SCALE GENOMIC DNA]</scope>
    <source>
        <strain evidence="5">r\B97-61/B2</strain>
    </source>
</reference>
<feature type="transmembrane region" description="Helical" evidence="3">
    <location>
        <begin position="405"/>
        <end position="427"/>
    </location>
</feature>
<sequence length="473" mass="52404">MDNVLIEASEEEKINTLYQLFKNDAGFLKRIDKTMFEDTPLHLAASDGETCFAVEVMNLMPSFARKLNKDGLSPMHLALLKGHSELVLLLLRADRDLVRVKGRGGMTPLHYATQNGIIDLLADFLAACPKSIEDITVQAETVLHIAVKNNMLEALEVLVGWLKRVCHEDAFSWRTDILNWRDKQGDTVLDIAVSNMQIEAIQLLYEINARNSKGKTALGTLQHQTKMDTRVVRQMLRKTRVSKPSSPKNTKTLANYLRSKTTFDERVAVYITRQRMKIAEDLRNALLVVAGVIVAATFHAVFSPPGSFRQENGNPTIMIDGTYSPVTDASASGESPSNDAGKSVMDNGEFIVFSTFNTFILCTVIGILGLLLSDGLIGVNMMLMLIYLLVCYAVSIFVISPKMNIAVTDLVLLSLFIVFLYTVLLIYSRGKRKLQQLNYNANKCPKEALADEVQESGARTASDESSAQNITSA</sequence>
<organism evidence="5 6">
    <name type="scientific">Theobroma cacao</name>
    <name type="common">Cacao</name>
    <name type="synonym">Cocoa</name>
    <dbReference type="NCBI Taxonomy" id="3641"/>
    <lineage>
        <taxon>Eukaryota</taxon>
        <taxon>Viridiplantae</taxon>
        <taxon>Streptophyta</taxon>
        <taxon>Embryophyta</taxon>
        <taxon>Tracheophyta</taxon>
        <taxon>Spermatophyta</taxon>
        <taxon>Magnoliopsida</taxon>
        <taxon>eudicotyledons</taxon>
        <taxon>Gunneridae</taxon>
        <taxon>Pentapetalae</taxon>
        <taxon>rosids</taxon>
        <taxon>malvids</taxon>
        <taxon>Malvales</taxon>
        <taxon>Malvaceae</taxon>
        <taxon>Byttnerioideae</taxon>
        <taxon>Theobroma</taxon>
    </lineage>
</organism>
<dbReference type="Gramene" id="Tc03v2_t020030.1">
    <property type="protein sequence ID" value="Tc03v2_p020030.1"/>
    <property type="gene ID" value="Tc03v2_g020030"/>
</dbReference>
<reference evidence="6" key="2">
    <citation type="submission" date="2025-08" db="UniProtKB">
        <authorList>
            <consortium name="RefSeq"/>
        </authorList>
    </citation>
    <scope>IDENTIFICATION</scope>
</reference>
<dbReference type="Pfam" id="PF13962">
    <property type="entry name" value="PGG"/>
    <property type="match status" value="1"/>
</dbReference>
<dbReference type="PANTHER" id="PTHR24128:SF86">
    <property type="entry name" value="ALPHA-LATROTOXIN-LHE1A-LIKE"/>
    <property type="match status" value="1"/>
</dbReference>
<evidence type="ECO:0000256" key="1">
    <source>
        <dbReference type="PROSITE-ProRule" id="PRU00023"/>
    </source>
</evidence>
<keyword evidence="3" id="KW-1133">Transmembrane helix</keyword>
<feature type="transmembrane region" description="Helical" evidence="3">
    <location>
        <begin position="379"/>
        <end position="399"/>
    </location>
</feature>
<gene>
    <name evidence="6" type="primary">LOC18606165</name>
</gene>
<feature type="repeat" description="ANK" evidence="1">
    <location>
        <begin position="70"/>
        <end position="97"/>
    </location>
</feature>
<evidence type="ECO:0000256" key="2">
    <source>
        <dbReference type="SAM" id="MobiDB-lite"/>
    </source>
</evidence>
<dbReference type="SMART" id="SM00248">
    <property type="entry name" value="ANK"/>
    <property type="match status" value="5"/>
</dbReference>
<protein>
    <submittedName>
        <fullName evidence="6">Ankyrin repeat-containing protein At3g12360</fullName>
    </submittedName>
</protein>
<dbReference type="Proteomes" id="UP000694886">
    <property type="component" value="Chromosome 3"/>
</dbReference>
<evidence type="ECO:0000259" key="4">
    <source>
        <dbReference type="Pfam" id="PF13962"/>
    </source>
</evidence>
<evidence type="ECO:0000313" key="6">
    <source>
        <dbReference type="RefSeq" id="XP_017972620.1"/>
    </source>
</evidence>
<accession>A0AB32W2A4</accession>
<dbReference type="PROSITE" id="PS50297">
    <property type="entry name" value="ANK_REP_REGION"/>
    <property type="match status" value="1"/>
</dbReference>
<keyword evidence="1" id="KW-0040">ANK repeat</keyword>
<feature type="transmembrane region" description="Helical" evidence="3">
    <location>
        <begin position="350"/>
        <end position="372"/>
    </location>
</feature>
<dbReference type="InterPro" id="IPR002110">
    <property type="entry name" value="Ankyrin_rpt"/>
</dbReference>
<dbReference type="PANTHER" id="PTHR24128">
    <property type="entry name" value="HOMEOBOX PROTEIN WARIAI"/>
    <property type="match status" value="1"/>
</dbReference>
<dbReference type="RefSeq" id="XP_017972620.1">
    <property type="nucleotide sequence ID" value="XM_018117131.1"/>
</dbReference>
<dbReference type="GeneID" id="18606165"/>
<dbReference type="SUPFAM" id="SSF48403">
    <property type="entry name" value="Ankyrin repeat"/>
    <property type="match status" value="1"/>
</dbReference>